<gene>
    <name evidence="2" type="ORF">F444_20439</name>
</gene>
<accession>A0A080Z4H2</accession>
<evidence type="ECO:0000313" key="2">
    <source>
        <dbReference type="EMBL" id="ETO61533.1"/>
    </source>
</evidence>
<dbReference type="AlphaFoldDB" id="A0A080Z4H2"/>
<comment type="caution">
    <text evidence="2">The sequence shown here is derived from an EMBL/GenBank/DDBJ whole genome shotgun (WGS) entry which is preliminary data.</text>
</comment>
<name>A0A080Z4H2_PHYNI</name>
<dbReference type="OrthoDB" id="126462at2759"/>
<organism evidence="2 3">
    <name type="scientific">Phytophthora nicotianae P1976</name>
    <dbReference type="NCBI Taxonomy" id="1317066"/>
    <lineage>
        <taxon>Eukaryota</taxon>
        <taxon>Sar</taxon>
        <taxon>Stramenopiles</taxon>
        <taxon>Oomycota</taxon>
        <taxon>Peronosporomycetes</taxon>
        <taxon>Peronosporales</taxon>
        <taxon>Peronosporaceae</taxon>
        <taxon>Phytophthora</taxon>
    </lineage>
</organism>
<evidence type="ECO:0000313" key="3">
    <source>
        <dbReference type="Proteomes" id="UP000028582"/>
    </source>
</evidence>
<protein>
    <submittedName>
        <fullName evidence="2">Uncharacterized protein</fullName>
    </submittedName>
</protein>
<feature type="compositionally biased region" description="Basic and acidic residues" evidence="1">
    <location>
        <begin position="163"/>
        <end position="177"/>
    </location>
</feature>
<proteinExistence type="predicted"/>
<sequence>MGTEERYPEWSFTETLSLDDVEIRERQQVDEDGELCIVSYAHAIQGRETTKITYKMIRKVCTYLGVRYYKNQPKNVMLEIIAQKKLKGQVPESYRKKRKVAERARPVYTYRDENRNENRDPTEESHPPATNSKRQRVEADESNVSTVSVTTTTNSATTTSFHLLEHRNENNENRDSTEETTEEAPLSINTNRQRVETGEANAATIPVITTTSSATNAFLQPLILAETDQRQLPADNGPGIPTTPSVPEPPRIYVEMSLTDRVDTFNLLRHIRQQIQHVEDEIATQTTNSTSQMSTIKTQRLTEDLRFYLAERRSLIQQLENSRYM</sequence>
<evidence type="ECO:0000256" key="1">
    <source>
        <dbReference type="SAM" id="MobiDB-lite"/>
    </source>
</evidence>
<feature type="compositionally biased region" description="Basic and acidic residues" evidence="1">
    <location>
        <begin position="101"/>
        <end position="126"/>
    </location>
</feature>
<feature type="compositionally biased region" description="Low complexity" evidence="1">
    <location>
        <begin position="142"/>
        <end position="162"/>
    </location>
</feature>
<reference evidence="2 3" key="1">
    <citation type="submission" date="2013-11" db="EMBL/GenBank/DDBJ databases">
        <title>The Genome Sequence of Phytophthora parasitica P1976.</title>
        <authorList>
            <consortium name="The Broad Institute Genomics Platform"/>
            <person name="Russ C."/>
            <person name="Tyler B."/>
            <person name="Panabieres F."/>
            <person name="Shan W."/>
            <person name="Tripathy S."/>
            <person name="Grunwald N."/>
            <person name="Machado M."/>
            <person name="Johnson C.S."/>
            <person name="Walker B."/>
            <person name="Young S."/>
            <person name="Zeng Q."/>
            <person name="Gargeya S."/>
            <person name="Fitzgerald M."/>
            <person name="Haas B."/>
            <person name="Abouelleil A."/>
            <person name="Allen A.W."/>
            <person name="Alvarado L."/>
            <person name="Arachchi H.M."/>
            <person name="Berlin A.M."/>
            <person name="Chapman S.B."/>
            <person name="Gainer-Dewar J."/>
            <person name="Goldberg J."/>
            <person name="Griggs A."/>
            <person name="Gujja S."/>
            <person name="Hansen M."/>
            <person name="Howarth C."/>
            <person name="Imamovic A."/>
            <person name="Ireland A."/>
            <person name="Larimer J."/>
            <person name="McCowan C."/>
            <person name="Murphy C."/>
            <person name="Pearson M."/>
            <person name="Poon T.W."/>
            <person name="Priest M."/>
            <person name="Roberts A."/>
            <person name="Saif S."/>
            <person name="Shea T."/>
            <person name="Sisk P."/>
            <person name="Sykes S."/>
            <person name="Wortman J."/>
            <person name="Nusbaum C."/>
            <person name="Birren B."/>
        </authorList>
    </citation>
    <scope>NUCLEOTIDE SEQUENCE [LARGE SCALE GENOMIC DNA]</scope>
    <source>
        <strain evidence="2 3">P1976</strain>
    </source>
</reference>
<feature type="region of interest" description="Disordered" evidence="1">
    <location>
        <begin position="91"/>
        <end position="194"/>
    </location>
</feature>
<dbReference type="EMBL" id="ANJA01003755">
    <property type="protein sequence ID" value="ETO61533.1"/>
    <property type="molecule type" value="Genomic_DNA"/>
</dbReference>
<dbReference type="Proteomes" id="UP000028582">
    <property type="component" value="Unassembled WGS sequence"/>
</dbReference>